<evidence type="ECO:0000313" key="1">
    <source>
        <dbReference type="EMBL" id="KAH3675709.1"/>
    </source>
</evidence>
<dbReference type="Proteomes" id="UP000774326">
    <property type="component" value="Unassembled WGS sequence"/>
</dbReference>
<organism evidence="1 2">
    <name type="scientific">Wickerhamomyces pijperi</name>
    <name type="common">Yeast</name>
    <name type="synonym">Pichia pijperi</name>
    <dbReference type="NCBI Taxonomy" id="599730"/>
    <lineage>
        <taxon>Eukaryota</taxon>
        <taxon>Fungi</taxon>
        <taxon>Dikarya</taxon>
        <taxon>Ascomycota</taxon>
        <taxon>Saccharomycotina</taxon>
        <taxon>Saccharomycetes</taxon>
        <taxon>Phaffomycetales</taxon>
        <taxon>Wickerhamomycetaceae</taxon>
        <taxon>Wickerhamomyces</taxon>
    </lineage>
</organism>
<evidence type="ECO:0000313" key="2">
    <source>
        <dbReference type="Proteomes" id="UP000774326"/>
    </source>
</evidence>
<reference evidence="1" key="2">
    <citation type="submission" date="2021-01" db="EMBL/GenBank/DDBJ databases">
        <authorList>
            <person name="Schikora-Tamarit M.A."/>
        </authorList>
    </citation>
    <scope>NUCLEOTIDE SEQUENCE</scope>
    <source>
        <strain evidence="1">CBS2887</strain>
    </source>
</reference>
<sequence length="276" mass="31920">MISKRFKTVEYAKLGTPSVSLNNWNTSSNKSKSNSPPPAAIGLTLLTGFNKDFKASNAWSLRPGFESSKRNLVKTFNNVMSLDRVTFLTLENLTTVELFLILIHRILRCPIFWVDPVDDQHVMIDNSNDNLSPQHSYVHRGVMKNEVDGLEKSLLDQTFEELGLMLRLKILSHQHELMEKPDPVSLLPCEHHVFEELQDVRLLDEILNVFVLQGDNFFELGIVFEELSMVGFEFRIVWVILQDPHYAHDALVFQYQVKHQPFVEQYQSLDYIAQQM</sequence>
<gene>
    <name evidence="1" type="ORF">WICPIJ_009296</name>
</gene>
<accession>A0A9P8TEC5</accession>
<keyword evidence="2" id="KW-1185">Reference proteome</keyword>
<protein>
    <submittedName>
        <fullName evidence="1">Uncharacterized protein</fullName>
    </submittedName>
</protein>
<dbReference type="EMBL" id="JAEUBG010005370">
    <property type="protein sequence ID" value="KAH3675709.1"/>
    <property type="molecule type" value="Genomic_DNA"/>
</dbReference>
<dbReference type="AlphaFoldDB" id="A0A9P8TEC5"/>
<comment type="caution">
    <text evidence="1">The sequence shown here is derived from an EMBL/GenBank/DDBJ whole genome shotgun (WGS) entry which is preliminary data.</text>
</comment>
<name>A0A9P8TEC5_WICPI</name>
<reference evidence="1" key="1">
    <citation type="journal article" date="2021" name="Open Biol.">
        <title>Shared evolutionary footprints suggest mitochondrial oxidative damage underlies multiple complex I losses in fungi.</title>
        <authorList>
            <person name="Schikora-Tamarit M.A."/>
            <person name="Marcet-Houben M."/>
            <person name="Nosek J."/>
            <person name="Gabaldon T."/>
        </authorList>
    </citation>
    <scope>NUCLEOTIDE SEQUENCE</scope>
    <source>
        <strain evidence="1">CBS2887</strain>
    </source>
</reference>
<proteinExistence type="predicted"/>